<feature type="non-terminal residue" evidence="8">
    <location>
        <position position="1"/>
    </location>
</feature>
<feature type="domain" description="Heme-copper oxidase subunit III family profile" evidence="7">
    <location>
        <begin position="1"/>
        <end position="54"/>
    </location>
</feature>
<dbReference type="AlphaFoldDB" id="A0A835Z1N3"/>
<dbReference type="InterPro" id="IPR035973">
    <property type="entry name" value="Cyt_c_oxidase_su3-like_sf"/>
</dbReference>
<dbReference type="PROSITE" id="PS50253">
    <property type="entry name" value="COX3"/>
    <property type="match status" value="1"/>
</dbReference>
<comment type="function">
    <text evidence="5">Component of the cytochrome c oxidase, the last enzyme in the mitochondrial electron transport chain which drives oxidative phosphorylation. The respiratory chain contains 3 multisubunit complexes succinate dehydrogenase (complex II, CII), ubiquinol-cytochrome c oxidoreductase (cytochrome b-c1 complex, complex III, CIII) and cytochrome c oxidase (complex IV, CIV), that cooperate to transfer electrons derived from NADH and succinate to molecular oxygen, creating an electrochemical gradient over the inner membrane that drives transmembrane transport and the ATP synthase. Cytochrome c oxidase is the component of the respiratory chain that catalyzes the reduction of oxygen to water. Electrons originating from reduced cytochrome c in the intermembrane space (IMS) are transferred via the dinuclear copper A center (CU(A)) of subunit 2 and heme A of subunit 1 to the active site in subunit 1, a binuclear center (BNC) formed by heme A3 and copper B (CU(B)). The BNC reduces molecular oxygen to 2 water molecules using 4 electrons from cytochrome c in the IMS and 4 protons from the mitochondrial matrix.</text>
</comment>
<dbReference type="Pfam" id="PF00510">
    <property type="entry name" value="COX3"/>
    <property type="match status" value="1"/>
</dbReference>
<sequence>VIIGTLFIGVCSLRLYINHFSRGHHFGFEAAAWYWHLTHVLFMVQHVLIIVQFKISSPFIKRRMPMLLILRHKSQCVNILLKKTLYAYVCCN</sequence>
<reference evidence="8" key="1">
    <citation type="submission" date="2021-02" db="EMBL/GenBank/DDBJ databases">
        <title>First Annotated Genome of the Yellow-green Alga Tribonema minus.</title>
        <authorList>
            <person name="Mahan K.M."/>
        </authorList>
    </citation>
    <scope>NUCLEOTIDE SEQUENCE</scope>
    <source>
        <strain evidence="8">UTEX B ZZ1240</strain>
    </source>
</reference>
<keyword evidence="9" id="KW-1185">Reference proteome</keyword>
<dbReference type="OrthoDB" id="564124at2759"/>
<dbReference type="GO" id="GO:0022904">
    <property type="term" value="P:respiratory electron transport chain"/>
    <property type="evidence" value="ECO:0007669"/>
    <property type="project" value="InterPro"/>
</dbReference>
<dbReference type="InterPro" id="IPR000298">
    <property type="entry name" value="Cyt_c_oxidase-like_su3"/>
</dbReference>
<accession>A0A835Z1N3</accession>
<evidence type="ECO:0000256" key="2">
    <source>
        <dbReference type="ARBA" id="ARBA00022692"/>
    </source>
</evidence>
<protein>
    <recommendedName>
        <fullName evidence="5">Cytochrome c oxidase subunit 3</fullName>
    </recommendedName>
</protein>
<dbReference type="Proteomes" id="UP000664859">
    <property type="component" value="Unassembled WGS sequence"/>
</dbReference>
<comment type="similarity">
    <text evidence="5">Belongs to the cytochrome c oxidase subunit 3 family.</text>
</comment>
<comment type="subcellular location">
    <subcellularLocation>
        <location evidence="1">Membrane</location>
        <topology evidence="1">Multi-pass membrane protein</topology>
    </subcellularLocation>
</comment>
<evidence type="ECO:0000313" key="8">
    <source>
        <dbReference type="EMBL" id="KAG5184619.1"/>
    </source>
</evidence>
<evidence type="ECO:0000256" key="5">
    <source>
        <dbReference type="RuleBase" id="RU003375"/>
    </source>
</evidence>
<keyword evidence="2 5" id="KW-0812">Transmembrane</keyword>
<comment type="caution">
    <text evidence="8">The sequence shown here is derived from an EMBL/GenBank/DDBJ whole genome shotgun (WGS) entry which is preliminary data.</text>
</comment>
<evidence type="ECO:0000256" key="3">
    <source>
        <dbReference type="ARBA" id="ARBA00022989"/>
    </source>
</evidence>
<keyword evidence="5" id="KW-0496">Mitochondrion</keyword>
<evidence type="ECO:0000256" key="4">
    <source>
        <dbReference type="ARBA" id="ARBA00023136"/>
    </source>
</evidence>
<dbReference type="EMBL" id="JAFCMP010000157">
    <property type="protein sequence ID" value="KAG5184619.1"/>
    <property type="molecule type" value="Genomic_DNA"/>
</dbReference>
<dbReference type="GO" id="GO:0004129">
    <property type="term" value="F:cytochrome-c oxidase activity"/>
    <property type="evidence" value="ECO:0007669"/>
    <property type="project" value="InterPro"/>
</dbReference>
<evidence type="ECO:0000313" key="9">
    <source>
        <dbReference type="Proteomes" id="UP000664859"/>
    </source>
</evidence>
<organism evidence="8 9">
    <name type="scientific">Tribonema minus</name>
    <dbReference type="NCBI Taxonomy" id="303371"/>
    <lineage>
        <taxon>Eukaryota</taxon>
        <taxon>Sar</taxon>
        <taxon>Stramenopiles</taxon>
        <taxon>Ochrophyta</taxon>
        <taxon>PX clade</taxon>
        <taxon>Xanthophyceae</taxon>
        <taxon>Tribonematales</taxon>
        <taxon>Tribonemataceae</taxon>
        <taxon>Tribonema</taxon>
    </lineage>
</organism>
<dbReference type="SUPFAM" id="SSF81452">
    <property type="entry name" value="Cytochrome c oxidase subunit III-like"/>
    <property type="match status" value="1"/>
</dbReference>
<evidence type="ECO:0000259" key="7">
    <source>
        <dbReference type="PROSITE" id="PS50253"/>
    </source>
</evidence>
<evidence type="ECO:0000256" key="6">
    <source>
        <dbReference type="SAM" id="Phobius"/>
    </source>
</evidence>
<dbReference type="InterPro" id="IPR013833">
    <property type="entry name" value="Cyt_c_oxidase_su3_a-hlx"/>
</dbReference>
<gene>
    <name evidence="8" type="ORF">JKP88DRAFT_163158</name>
</gene>
<name>A0A835Z1N3_9STRA</name>
<proteinExistence type="inferred from homology"/>
<evidence type="ECO:0000256" key="1">
    <source>
        <dbReference type="ARBA" id="ARBA00004141"/>
    </source>
</evidence>
<feature type="transmembrane region" description="Helical" evidence="6">
    <location>
        <begin position="33"/>
        <end position="53"/>
    </location>
</feature>
<dbReference type="GO" id="GO:0016020">
    <property type="term" value="C:membrane"/>
    <property type="evidence" value="ECO:0007669"/>
    <property type="project" value="UniProtKB-SubCell"/>
</dbReference>
<keyword evidence="4 6" id="KW-0472">Membrane</keyword>
<dbReference type="Gene3D" id="1.20.120.80">
    <property type="entry name" value="Cytochrome c oxidase, subunit III, four-helix bundle"/>
    <property type="match status" value="1"/>
</dbReference>
<keyword evidence="3 6" id="KW-1133">Transmembrane helix</keyword>